<accession>A0A975CUB2</accession>
<dbReference type="SUPFAM" id="SSF51197">
    <property type="entry name" value="Clavaminate synthase-like"/>
    <property type="match status" value="1"/>
</dbReference>
<dbReference type="Gene3D" id="2.60.120.650">
    <property type="entry name" value="Cupin"/>
    <property type="match status" value="1"/>
</dbReference>
<dbReference type="PROSITE" id="PS51184">
    <property type="entry name" value="JMJC"/>
    <property type="match status" value="1"/>
</dbReference>
<organism evidence="2 3">
    <name type="scientific">Polaribacter cellanae</name>
    <dbReference type="NCBI Taxonomy" id="2818493"/>
    <lineage>
        <taxon>Bacteria</taxon>
        <taxon>Pseudomonadati</taxon>
        <taxon>Bacteroidota</taxon>
        <taxon>Flavobacteriia</taxon>
        <taxon>Flavobacteriales</taxon>
        <taxon>Flavobacteriaceae</taxon>
    </lineage>
</organism>
<protein>
    <recommendedName>
        <fullName evidence="1">JmjC domain-containing protein</fullName>
    </recommendedName>
</protein>
<keyword evidence="3" id="KW-1185">Reference proteome</keyword>
<dbReference type="EMBL" id="CP071869">
    <property type="protein sequence ID" value="QTE23606.1"/>
    <property type="molecule type" value="Genomic_DNA"/>
</dbReference>
<dbReference type="InterPro" id="IPR003347">
    <property type="entry name" value="JmjC_dom"/>
</dbReference>
<sequence>MKSDVLNKIKKEKFSPSWWDDFLVETNNMTKTNVIKESISADEILQFKRLVLKIISKLSHLKTTKYGYRIFVDKHQLDKNEMNKIYNTPPSSNDTVESWCERVFEDKEFGIIINSAERFNNKLSKKIAIKSKPLLDKMGFPIEGINFTLFIGNYNNTPIGIHQDMPGENVIHYHLGPGNKSMFIWENEVFEKLEKKFNKNDIDRFIPYAKEYKYEPGDIYFMPQGVYHVGRQKGLSIALTYWFYNHSKKRIVEKLNTVLMEQYLDETHELLPSDLNPIDDLSNIDNILTAYKIPSEFKNYNLRELLREAYRDLRYTISSNSGYRTSIFPINKEKDINPKLKIIIEKPFKILYNNSAEKGRMNVYLRGRKFTFKKIESIKKLADKINEGNVLSVKEVLHLVEDSLDKNTVFYLINLFYKYRAIRIL</sequence>
<name>A0A975CUB2_9FLAO</name>
<evidence type="ECO:0000313" key="3">
    <source>
        <dbReference type="Proteomes" id="UP000663920"/>
    </source>
</evidence>
<proteinExistence type="predicted"/>
<gene>
    <name evidence="2" type="ORF">J3359_04815</name>
</gene>
<dbReference type="AlphaFoldDB" id="A0A975CUB2"/>
<evidence type="ECO:0000313" key="2">
    <source>
        <dbReference type="EMBL" id="QTE23606.1"/>
    </source>
</evidence>
<dbReference type="RefSeq" id="WP_208079611.1">
    <property type="nucleotide sequence ID" value="NZ_CP071869.1"/>
</dbReference>
<evidence type="ECO:0000259" key="1">
    <source>
        <dbReference type="PROSITE" id="PS51184"/>
    </source>
</evidence>
<dbReference type="Proteomes" id="UP000663920">
    <property type="component" value="Chromosome"/>
</dbReference>
<reference evidence="2 3" key="1">
    <citation type="submission" date="2021-03" db="EMBL/GenBank/DDBJ databases">
        <title>Complete genome of Polaribacter_sp.SM13.</title>
        <authorList>
            <person name="Jeong S.W."/>
            <person name="Bae J.W."/>
        </authorList>
    </citation>
    <scope>NUCLEOTIDE SEQUENCE [LARGE SCALE GENOMIC DNA]</scope>
    <source>
        <strain evidence="2 3">SM13</strain>
    </source>
</reference>
<dbReference type="KEGG" id="pcea:J3359_04815"/>
<feature type="domain" description="JmjC" evidence="1">
    <location>
        <begin position="119"/>
        <end position="260"/>
    </location>
</feature>